<protein>
    <submittedName>
        <fullName evidence="2">Uncharacterized protein</fullName>
    </submittedName>
</protein>
<keyword evidence="3" id="KW-1185">Reference proteome</keyword>
<accession>C1DJ90</accession>
<dbReference type="HOGENOM" id="CLU_2749081_0_0_6"/>
<evidence type="ECO:0000256" key="1">
    <source>
        <dbReference type="SAM" id="MobiDB-lite"/>
    </source>
</evidence>
<sequence>MNETGLFAGMNGGSQSHPPAAAVEARRDGEAPFIGNMPDRLGRIADKGRRNLSSKTIHSPIGTLRTDQRH</sequence>
<evidence type="ECO:0000313" key="3">
    <source>
        <dbReference type="Proteomes" id="UP000002424"/>
    </source>
</evidence>
<feature type="region of interest" description="Disordered" evidence="1">
    <location>
        <begin position="1"/>
        <end position="25"/>
    </location>
</feature>
<proteinExistence type="predicted"/>
<dbReference type="EMBL" id="CP001157">
    <property type="protein sequence ID" value="ACO76675.1"/>
    <property type="molecule type" value="Genomic_DNA"/>
</dbReference>
<dbReference type="AlphaFoldDB" id="C1DJ90"/>
<evidence type="ECO:0000313" key="2">
    <source>
        <dbReference type="EMBL" id="ACO76675.1"/>
    </source>
</evidence>
<dbReference type="Proteomes" id="UP000002424">
    <property type="component" value="Chromosome"/>
</dbReference>
<dbReference type="EnsemblBacteria" id="ACO76675">
    <property type="protein sequence ID" value="ACO76675"/>
    <property type="gene ID" value="Avin_04170"/>
</dbReference>
<feature type="region of interest" description="Disordered" evidence="1">
    <location>
        <begin position="47"/>
        <end position="70"/>
    </location>
</feature>
<gene>
    <name evidence="2" type="ordered locus">Avin_04170</name>
</gene>
<reference evidence="2 3" key="1">
    <citation type="journal article" date="2009" name="J. Bacteriol.">
        <title>Genome sequence of Azotobacter vinelandii, an obligate aerobe specialized to support diverse anaerobic metabolic processes.</title>
        <authorList>
            <person name="Setubal J.C."/>
            <person name="dos Santos P."/>
            <person name="Goldman B.S."/>
            <person name="Ertesvag H."/>
            <person name="Espin G."/>
            <person name="Rubio L.M."/>
            <person name="Valla S."/>
            <person name="Almeida N.F."/>
            <person name="Balasubramanian D."/>
            <person name="Cromes L."/>
            <person name="Curatti L."/>
            <person name="Du Z."/>
            <person name="Godsy E."/>
            <person name="Goodner B."/>
            <person name="Hellner-Burris K."/>
            <person name="Hernandez J.A."/>
            <person name="Houmiel K."/>
            <person name="Imperial J."/>
            <person name="Kennedy C."/>
            <person name="Larson T.J."/>
            <person name="Latreille P."/>
            <person name="Ligon L.S."/>
            <person name="Lu J."/>
            <person name="Maerk M."/>
            <person name="Miller N.M."/>
            <person name="Norton S."/>
            <person name="O'Carroll I.P."/>
            <person name="Paulsen I."/>
            <person name="Raulfs E.C."/>
            <person name="Roemer R."/>
            <person name="Rosser J."/>
            <person name="Segura D."/>
            <person name="Slater S."/>
            <person name="Stricklin S.L."/>
            <person name="Studholme D.J."/>
            <person name="Sun J."/>
            <person name="Viana C.J."/>
            <person name="Wallin E."/>
            <person name="Wang B."/>
            <person name="Wheeler C."/>
            <person name="Zhu H."/>
            <person name="Dean D.R."/>
            <person name="Dixon R."/>
            <person name="Wood D."/>
        </authorList>
    </citation>
    <scope>NUCLEOTIDE SEQUENCE [LARGE SCALE GENOMIC DNA]</scope>
    <source>
        <strain evidence="3">DJ / ATCC BAA-1303</strain>
    </source>
</reference>
<organism evidence="2 3">
    <name type="scientific">Azotobacter vinelandii (strain DJ / ATCC BAA-1303)</name>
    <dbReference type="NCBI Taxonomy" id="322710"/>
    <lineage>
        <taxon>Bacteria</taxon>
        <taxon>Pseudomonadati</taxon>
        <taxon>Pseudomonadota</taxon>
        <taxon>Gammaproteobacteria</taxon>
        <taxon>Pseudomonadales</taxon>
        <taxon>Pseudomonadaceae</taxon>
        <taxon>Azotobacter</taxon>
    </lineage>
</organism>
<dbReference type="KEGG" id="avn:Avin_04170"/>
<name>C1DJ90_AZOVD</name>